<dbReference type="GO" id="GO:0004523">
    <property type="term" value="F:RNA-DNA hybrid ribonuclease activity"/>
    <property type="evidence" value="ECO:0007669"/>
    <property type="project" value="InterPro"/>
</dbReference>
<sequence>MGFRDLKAFNIALLAKQGWRLLQNHNSLFHQVFKAKYFANSTFLDAQLGKRPSFAWRSIMAAKDVILEGARWNIGNGAKVRIWEDKWMPTPSTFKVVSPRKTLISGDYVSSLIDHELHAWKADAIHSTFLPHEAQIILGIPLSSLPIEDRLFWAVTPNGAFSIRSAYHVAKKLLDSQPEGQCSNNTAMKAMWKLIWGLKWPRKIRDFAWRACKNILPTKTRLRDRHIPTEVDCDLCDEVETTGHGATSKTASIIINDAHQYIAEYRKAASHPAPRQAAIYPKSWKPLPPDWYKVNVVAAVFAESGQCGLEVVVRNDRGQIMGALSKKLSYPLGAMEAEAKAVECGIIFAWELDLRQVIVEGDSQVVIHALNRETTTPLPIQQIIPGAQAWLPNFRSWKANFAQRDCNKAAHLMARHAKDIVDCLIWVEDTPPLIVSQI</sequence>
<dbReference type="PANTHER" id="PTHR47074:SF48">
    <property type="entry name" value="POLYNUCLEOTIDYL TRANSFERASE, RIBONUCLEASE H-LIKE SUPERFAMILY PROTEIN"/>
    <property type="match status" value="1"/>
</dbReference>
<dbReference type="Gene3D" id="3.30.420.10">
    <property type="entry name" value="Ribonuclease H-like superfamily/Ribonuclease H"/>
    <property type="match status" value="1"/>
</dbReference>
<evidence type="ECO:0000259" key="2">
    <source>
        <dbReference type="Pfam" id="PF13966"/>
    </source>
</evidence>
<feature type="domain" description="Reverse transcriptase zinc-binding" evidence="2">
    <location>
        <begin position="181"/>
        <end position="244"/>
    </location>
</feature>
<proteinExistence type="predicted"/>
<evidence type="ECO:0000313" key="4">
    <source>
        <dbReference type="Proteomes" id="UP001459277"/>
    </source>
</evidence>
<dbReference type="InterPro" id="IPR052929">
    <property type="entry name" value="RNase_H-like_EbsB-rel"/>
</dbReference>
<organism evidence="3 4">
    <name type="scientific">Lithocarpus litseifolius</name>
    <dbReference type="NCBI Taxonomy" id="425828"/>
    <lineage>
        <taxon>Eukaryota</taxon>
        <taxon>Viridiplantae</taxon>
        <taxon>Streptophyta</taxon>
        <taxon>Embryophyta</taxon>
        <taxon>Tracheophyta</taxon>
        <taxon>Spermatophyta</taxon>
        <taxon>Magnoliopsida</taxon>
        <taxon>eudicotyledons</taxon>
        <taxon>Gunneridae</taxon>
        <taxon>Pentapetalae</taxon>
        <taxon>rosids</taxon>
        <taxon>fabids</taxon>
        <taxon>Fagales</taxon>
        <taxon>Fagaceae</taxon>
        <taxon>Lithocarpus</taxon>
    </lineage>
</organism>
<dbReference type="Pfam" id="PF13966">
    <property type="entry name" value="zf-RVT"/>
    <property type="match status" value="1"/>
</dbReference>
<dbReference type="InterPro" id="IPR012337">
    <property type="entry name" value="RNaseH-like_sf"/>
</dbReference>
<dbReference type="InterPro" id="IPR026960">
    <property type="entry name" value="RVT-Znf"/>
</dbReference>
<evidence type="ECO:0000313" key="3">
    <source>
        <dbReference type="EMBL" id="KAL0003517.1"/>
    </source>
</evidence>
<name>A0AAW2CYW8_9ROSI</name>
<evidence type="ECO:0000259" key="1">
    <source>
        <dbReference type="Pfam" id="PF13456"/>
    </source>
</evidence>
<dbReference type="InterPro" id="IPR044730">
    <property type="entry name" value="RNase_H-like_dom_plant"/>
</dbReference>
<dbReference type="Pfam" id="PF13456">
    <property type="entry name" value="RVT_3"/>
    <property type="match status" value="1"/>
</dbReference>
<evidence type="ECO:0008006" key="5">
    <source>
        <dbReference type="Google" id="ProtNLM"/>
    </source>
</evidence>
<dbReference type="CDD" id="cd06222">
    <property type="entry name" value="RNase_H_like"/>
    <property type="match status" value="1"/>
</dbReference>
<comment type="caution">
    <text evidence="3">The sequence shown here is derived from an EMBL/GenBank/DDBJ whole genome shotgun (WGS) entry which is preliminary data.</text>
</comment>
<dbReference type="SUPFAM" id="SSF53098">
    <property type="entry name" value="Ribonuclease H-like"/>
    <property type="match status" value="1"/>
</dbReference>
<dbReference type="InterPro" id="IPR002156">
    <property type="entry name" value="RNaseH_domain"/>
</dbReference>
<dbReference type="PANTHER" id="PTHR47074">
    <property type="entry name" value="BNAC02G40300D PROTEIN"/>
    <property type="match status" value="1"/>
</dbReference>
<feature type="domain" description="RNase H type-1" evidence="1">
    <location>
        <begin position="299"/>
        <end position="417"/>
    </location>
</feature>
<keyword evidence="4" id="KW-1185">Reference proteome</keyword>
<protein>
    <recommendedName>
        <fullName evidence="5">RNase H type-1 domain-containing protein</fullName>
    </recommendedName>
</protein>
<reference evidence="3 4" key="1">
    <citation type="submission" date="2024-01" db="EMBL/GenBank/DDBJ databases">
        <title>A telomere-to-telomere, gap-free genome of sweet tea (Lithocarpus litseifolius).</title>
        <authorList>
            <person name="Zhou J."/>
        </authorList>
    </citation>
    <scope>NUCLEOTIDE SEQUENCE [LARGE SCALE GENOMIC DNA]</scope>
    <source>
        <strain evidence="3">Zhou-2022a</strain>
        <tissue evidence="3">Leaf</tissue>
    </source>
</reference>
<dbReference type="GO" id="GO:0003676">
    <property type="term" value="F:nucleic acid binding"/>
    <property type="evidence" value="ECO:0007669"/>
    <property type="project" value="InterPro"/>
</dbReference>
<gene>
    <name evidence="3" type="ORF">SO802_017298</name>
</gene>
<dbReference type="InterPro" id="IPR036397">
    <property type="entry name" value="RNaseH_sf"/>
</dbReference>
<accession>A0AAW2CYW8</accession>
<dbReference type="EMBL" id="JAZDWU010000005">
    <property type="protein sequence ID" value="KAL0003517.1"/>
    <property type="molecule type" value="Genomic_DNA"/>
</dbReference>
<dbReference type="Proteomes" id="UP001459277">
    <property type="component" value="Unassembled WGS sequence"/>
</dbReference>
<dbReference type="AlphaFoldDB" id="A0AAW2CYW8"/>